<evidence type="ECO:0000313" key="1">
    <source>
        <dbReference type="EMBL" id="ALX50243.1"/>
    </source>
</evidence>
<name>A0A0U4FBN1_9BACI</name>
<reference evidence="1 2" key="1">
    <citation type="submission" date="2016-01" db="EMBL/GenBank/DDBJ databases">
        <title>Complete genome sequence of strain Lentibacillus amyloliquefaciens LAM0015T isolated from saline sediment.</title>
        <authorList>
            <person name="Wang J.-L."/>
            <person name="He M.-X."/>
        </authorList>
    </citation>
    <scope>NUCLEOTIDE SEQUENCE [LARGE SCALE GENOMIC DNA]</scope>
    <source>
        <strain evidence="1 2">LAM0015</strain>
    </source>
</reference>
<sequence>MFPVNDKEIINEAVIFKQSLCPDTITAGGGNIICIDFRNQPLQAFDKQFFAVTRPNPPPMMI</sequence>
<proteinExistence type="predicted"/>
<dbReference type="Proteomes" id="UP000050331">
    <property type="component" value="Chromosome"/>
</dbReference>
<evidence type="ECO:0000313" key="2">
    <source>
        <dbReference type="Proteomes" id="UP000050331"/>
    </source>
</evidence>
<gene>
    <name evidence="1" type="ORF">AOX59_17655</name>
</gene>
<organism evidence="1 2">
    <name type="scientific">Lentibacillus amyloliquefaciens</name>
    <dbReference type="NCBI Taxonomy" id="1472767"/>
    <lineage>
        <taxon>Bacteria</taxon>
        <taxon>Bacillati</taxon>
        <taxon>Bacillota</taxon>
        <taxon>Bacilli</taxon>
        <taxon>Bacillales</taxon>
        <taxon>Bacillaceae</taxon>
        <taxon>Lentibacillus</taxon>
    </lineage>
</organism>
<keyword evidence="2" id="KW-1185">Reference proteome</keyword>
<dbReference type="EMBL" id="CP013862">
    <property type="protein sequence ID" value="ALX50243.1"/>
    <property type="molecule type" value="Genomic_DNA"/>
</dbReference>
<protein>
    <submittedName>
        <fullName evidence="1">Uncharacterized protein</fullName>
    </submittedName>
</protein>
<accession>A0A0U4FBN1</accession>
<dbReference type="KEGG" id="lao:AOX59_17655"/>
<dbReference type="AlphaFoldDB" id="A0A0U4FBN1"/>